<organism evidence="4 5">
    <name type="scientific">Lactobacillus kimbladii</name>
    <dbReference type="NCBI Taxonomy" id="1218506"/>
    <lineage>
        <taxon>Bacteria</taxon>
        <taxon>Bacillati</taxon>
        <taxon>Bacillota</taxon>
        <taxon>Bacilli</taxon>
        <taxon>Lactobacillales</taxon>
        <taxon>Lactobacillaceae</taxon>
        <taxon>Lactobacillus</taxon>
    </lineage>
</organism>
<dbReference type="InterPro" id="IPR036779">
    <property type="entry name" value="LysM_dom_sf"/>
</dbReference>
<evidence type="ECO:0000259" key="3">
    <source>
        <dbReference type="PROSITE" id="PS51782"/>
    </source>
</evidence>
<evidence type="ECO:0000256" key="1">
    <source>
        <dbReference type="SAM" id="MobiDB-lite"/>
    </source>
</evidence>
<evidence type="ECO:0000313" key="5">
    <source>
        <dbReference type="Proteomes" id="UP000033612"/>
    </source>
</evidence>
<dbReference type="Pfam" id="PF01476">
    <property type="entry name" value="LysM"/>
    <property type="match status" value="1"/>
</dbReference>
<dbReference type="Gene3D" id="3.10.350.10">
    <property type="entry name" value="LysM domain"/>
    <property type="match status" value="1"/>
</dbReference>
<dbReference type="CDD" id="cd00118">
    <property type="entry name" value="LysM"/>
    <property type="match status" value="1"/>
</dbReference>
<feature type="region of interest" description="Disordered" evidence="1">
    <location>
        <begin position="65"/>
        <end position="110"/>
    </location>
</feature>
<dbReference type="Proteomes" id="UP000033612">
    <property type="component" value="Unassembled WGS sequence"/>
</dbReference>
<keyword evidence="5" id="KW-1185">Reference proteome</keyword>
<dbReference type="STRING" id="1218506.JF75_09260"/>
<feature type="compositionally biased region" description="Basic residues" evidence="1">
    <location>
        <begin position="67"/>
        <end position="110"/>
    </location>
</feature>
<evidence type="ECO:0000313" key="4">
    <source>
        <dbReference type="EMBL" id="KJY58282.1"/>
    </source>
</evidence>
<gene>
    <name evidence="4" type="ORF">JF75_09260</name>
</gene>
<evidence type="ECO:0000256" key="2">
    <source>
        <dbReference type="SAM" id="Phobius"/>
    </source>
</evidence>
<keyword evidence="2" id="KW-0812">Transmembrane</keyword>
<protein>
    <recommendedName>
        <fullName evidence="3">LysM domain-containing protein</fullName>
    </recommendedName>
</protein>
<dbReference type="SUPFAM" id="SSF54106">
    <property type="entry name" value="LysM domain"/>
    <property type="match status" value="1"/>
</dbReference>
<name>A0A0F4LHE6_9LACO</name>
<dbReference type="AlphaFoldDB" id="A0A0F4LHE6"/>
<keyword evidence="2" id="KW-1133">Transmembrane helix</keyword>
<feature type="transmembrane region" description="Helical" evidence="2">
    <location>
        <begin position="29"/>
        <end position="48"/>
    </location>
</feature>
<dbReference type="InterPro" id="IPR018392">
    <property type="entry name" value="LysM"/>
</dbReference>
<dbReference type="PATRIC" id="fig|1218506.3.peg.985"/>
<proteinExistence type="predicted"/>
<dbReference type="HOGENOM" id="CLU_118526_0_0_9"/>
<dbReference type="RefSeq" id="WP_046332071.1">
    <property type="nucleotide sequence ID" value="NZ_JBHTBO010000008.1"/>
</dbReference>
<dbReference type="EMBL" id="JXLH01000014">
    <property type="protein sequence ID" value="KJY58282.1"/>
    <property type="molecule type" value="Genomic_DNA"/>
</dbReference>
<comment type="caution">
    <text evidence="4">The sequence shown here is derived from an EMBL/GenBank/DDBJ whole genome shotgun (WGS) entry which is preliminary data.</text>
</comment>
<reference evidence="4 5" key="1">
    <citation type="submission" date="2015-01" db="EMBL/GenBank/DDBJ databases">
        <title>Comparative genomics of the lactic acid bacteria isolated from the honey bee gut.</title>
        <authorList>
            <person name="Ellegaard K.M."/>
            <person name="Tamarit D."/>
            <person name="Javelind E."/>
            <person name="Olofsson T."/>
            <person name="Andersson S.G."/>
            <person name="Vasquez A."/>
        </authorList>
    </citation>
    <scope>NUCLEOTIDE SEQUENCE [LARGE SCALE GENOMIC DNA]</scope>
    <source>
        <strain evidence="4 5">Hma2</strain>
    </source>
</reference>
<dbReference type="PROSITE" id="PS51782">
    <property type="entry name" value="LYSM"/>
    <property type="match status" value="1"/>
</dbReference>
<dbReference type="SMART" id="SM00257">
    <property type="entry name" value="LysM"/>
    <property type="match status" value="1"/>
</dbReference>
<feature type="domain" description="LysM" evidence="3">
    <location>
        <begin position="113"/>
        <end position="157"/>
    </location>
</feature>
<sequence>MNNYPKGPYQHYKRPQKPRVETYSSVSKGWIALIILIIVVLISLVPVVHHLAANNNSHEKVVEVRKTTKKAHTKTKAKVAPVKNKKIKPKAKSKPKSSKKTPTKPKKKRVTINQYVVQDGDSLTSIASHFNITVGHLAELNQLDPNSQVDTGQTLRIR</sequence>
<keyword evidence="2" id="KW-0472">Membrane</keyword>
<accession>A0A0F4LHE6</accession>